<name>A0ABN2NHD9_9MICO</name>
<dbReference type="Proteomes" id="UP001501094">
    <property type="component" value="Unassembled WGS sequence"/>
</dbReference>
<feature type="compositionally biased region" description="Basic and acidic residues" evidence="2">
    <location>
        <begin position="35"/>
        <end position="48"/>
    </location>
</feature>
<feature type="region of interest" description="Disordered" evidence="2">
    <location>
        <begin position="31"/>
        <end position="58"/>
    </location>
</feature>
<evidence type="ECO:0000259" key="3">
    <source>
        <dbReference type="Pfam" id="PF01370"/>
    </source>
</evidence>
<dbReference type="InterPro" id="IPR001509">
    <property type="entry name" value="Epimerase_deHydtase"/>
</dbReference>
<proteinExistence type="inferred from homology"/>
<dbReference type="RefSeq" id="WP_344104437.1">
    <property type="nucleotide sequence ID" value="NZ_BAAANL010000006.1"/>
</dbReference>
<dbReference type="Gene3D" id="3.40.50.720">
    <property type="entry name" value="NAD(P)-binding Rossmann-like Domain"/>
    <property type="match status" value="1"/>
</dbReference>
<comment type="similarity">
    <text evidence="1">Belongs to the NAD(P)-dependent epimerase/dehydratase family. SDR39U1 subfamily.</text>
</comment>
<evidence type="ECO:0000313" key="5">
    <source>
        <dbReference type="EMBL" id="GAA1869440.1"/>
    </source>
</evidence>
<organism evidence="5 6">
    <name type="scientific">Myceligenerans crystallogenes</name>
    <dbReference type="NCBI Taxonomy" id="316335"/>
    <lineage>
        <taxon>Bacteria</taxon>
        <taxon>Bacillati</taxon>
        <taxon>Actinomycetota</taxon>
        <taxon>Actinomycetes</taxon>
        <taxon>Micrococcales</taxon>
        <taxon>Promicromonosporaceae</taxon>
        <taxon>Myceligenerans</taxon>
    </lineage>
</organism>
<dbReference type="Pfam" id="PF01370">
    <property type="entry name" value="Epimerase"/>
    <property type="match status" value="1"/>
</dbReference>
<comment type="caution">
    <text evidence="5">The sequence shown here is derived from an EMBL/GenBank/DDBJ whole genome shotgun (WGS) entry which is preliminary data.</text>
</comment>
<dbReference type="SUPFAM" id="SSF51735">
    <property type="entry name" value="NAD(P)-binding Rossmann-fold domains"/>
    <property type="match status" value="1"/>
</dbReference>
<dbReference type="EMBL" id="BAAANL010000006">
    <property type="protein sequence ID" value="GAA1869440.1"/>
    <property type="molecule type" value="Genomic_DNA"/>
</dbReference>
<sequence>MDIAVAGSHGFIGSALVTDLAARGHAVRRLVRRGTGPDRSRTADDDGASRVTEAGWDPAAGQLDPRVLEGVDAVVNLAGAGVGDRRWTAAYRRTIRESRTRAGGLIARAVAQLGSRPALVQASAVGYYGDRGDEPLTESSAPGDDFLAGVVRDWEDAAAPAADAGLRVVHLRTGIVLAPHGGALARLLPLLRLGLGGPLGSGRQWWPWISLPDEIAVLRRAIGDDAAGGPVLSGPVNAVAPGLVTNLELTRALAAGLRRPAVVPAPAFALRAAIGGFAAELLASRRLAPASLREAGFTWRHETAGSAAAWIAAGPRRAVPPDPA</sequence>
<feature type="domain" description="NAD-dependent epimerase/dehydratase" evidence="3">
    <location>
        <begin position="3"/>
        <end position="224"/>
    </location>
</feature>
<evidence type="ECO:0000259" key="4">
    <source>
        <dbReference type="Pfam" id="PF08338"/>
    </source>
</evidence>
<dbReference type="NCBIfam" id="TIGR01777">
    <property type="entry name" value="yfcH"/>
    <property type="match status" value="1"/>
</dbReference>
<evidence type="ECO:0000256" key="1">
    <source>
        <dbReference type="ARBA" id="ARBA00009353"/>
    </source>
</evidence>
<accession>A0ABN2NHD9</accession>
<gene>
    <name evidence="5" type="ORF">GCM10009751_30300</name>
</gene>
<feature type="domain" description="DUF1731" evidence="4">
    <location>
        <begin position="265"/>
        <end position="311"/>
    </location>
</feature>
<protein>
    <submittedName>
        <fullName evidence="5">TIGR01777 family oxidoreductase</fullName>
    </submittedName>
</protein>
<dbReference type="PANTHER" id="PTHR11092:SF0">
    <property type="entry name" value="EPIMERASE FAMILY PROTEIN SDR39U1"/>
    <property type="match status" value="1"/>
</dbReference>
<reference evidence="5 6" key="1">
    <citation type="journal article" date="2019" name="Int. J. Syst. Evol. Microbiol.">
        <title>The Global Catalogue of Microorganisms (GCM) 10K type strain sequencing project: providing services to taxonomists for standard genome sequencing and annotation.</title>
        <authorList>
            <consortium name="The Broad Institute Genomics Platform"/>
            <consortium name="The Broad Institute Genome Sequencing Center for Infectious Disease"/>
            <person name="Wu L."/>
            <person name="Ma J."/>
        </authorList>
    </citation>
    <scope>NUCLEOTIDE SEQUENCE [LARGE SCALE GENOMIC DNA]</scope>
    <source>
        <strain evidence="5 6">JCM 14326</strain>
    </source>
</reference>
<dbReference type="InterPro" id="IPR010099">
    <property type="entry name" value="SDR39U1"/>
</dbReference>
<dbReference type="InterPro" id="IPR013549">
    <property type="entry name" value="DUF1731"/>
</dbReference>
<dbReference type="PANTHER" id="PTHR11092">
    <property type="entry name" value="SUGAR NUCLEOTIDE EPIMERASE RELATED"/>
    <property type="match status" value="1"/>
</dbReference>
<dbReference type="Pfam" id="PF08338">
    <property type="entry name" value="DUF1731"/>
    <property type="match status" value="1"/>
</dbReference>
<evidence type="ECO:0000313" key="6">
    <source>
        <dbReference type="Proteomes" id="UP001501094"/>
    </source>
</evidence>
<dbReference type="InterPro" id="IPR036291">
    <property type="entry name" value="NAD(P)-bd_dom_sf"/>
</dbReference>
<keyword evidence="6" id="KW-1185">Reference proteome</keyword>
<evidence type="ECO:0000256" key="2">
    <source>
        <dbReference type="SAM" id="MobiDB-lite"/>
    </source>
</evidence>